<keyword evidence="2" id="KW-0812">Transmembrane</keyword>
<protein>
    <submittedName>
        <fullName evidence="4">FHA domain protein</fullName>
    </submittedName>
</protein>
<evidence type="ECO:0000313" key="5">
    <source>
        <dbReference type="Proteomes" id="UP000238823"/>
    </source>
</evidence>
<dbReference type="CDD" id="cd00060">
    <property type="entry name" value="FHA"/>
    <property type="match status" value="1"/>
</dbReference>
<dbReference type="SUPFAM" id="SSF49879">
    <property type="entry name" value="SMAD/FHA domain"/>
    <property type="match status" value="1"/>
</dbReference>
<gene>
    <name evidence="4" type="ORF">ENSA7_44170</name>
</gene>
<reference evidence="4 5" key="1">
    <citation type="submission" date="2018-03" db="EMBL/GenBank/DDBJ databases">
        <title>Draft Genome Sequences of the Obligatory Marine Myxobacteria Enhygromyxa salina SWB007.</title>
        <authorList>
            <person name="Poehlein A."/>
            <person name="Moghaddam J.A."/>
            <person name="Harms H."/>
            <person name="Alanjari M."/>
            <person name="Koenig G.M."/>
            <person name="Daniel R."/>
            <person name="Schaeberle T.F."/>
        </authorList>
    </citation>
    <scope>NUCLEOTIDE SEQUENCE [LARGE SCALE GENOMIC DNA]</scope>
    <source>
        <strain evidence="4 5">SWB007</strain>
    </source>
</reference>
<name>A0A2S9YKU9_9BACT</name>
<dbReference type="InterPro" id="IPR050923">
    <property type="entry name" value="Cell_Proc_Reg/RNA_Proc"/>
</dbReference>
<dbReference type="PANTHER" id="PTHR23308">
    <property type="entry name" value="NUCLEAR INHIBITOR OF PROTEIN PHOSPHATASE-1"/>
    <property type="match status" value="1"/>
</dbReference>
<feature type="compositionally biased region" description="Basic and acidic residues" evidence="1">
    <location>
        <begin position="211"/>
        <end position="231"/>
    </location>
</feature>
<dbReference type="Proteomes" id="UP000238823">
    <property type="component" value="Unassembled WGS sequence"/>
</dbReference>
<evidence type="ECO:0000256" key="2">
    <source>
        <dbReference type="SAM" id="Phobius"/>
    </source>
</evidence>
<dbReference type="SMART" id="SM00240">
    <property type="entry name" value="FHA"/>
    <property type="match status" value="1"/>
</dbReference>
<keyword evidence="2" id="KW-1133">Transmembrane helix</keyword>
<dbReference type="Gene3D" id="2.60.200.20">
    <property type="match status" value="1"/>
</dbReference>
<dbReference type="RefSeq" id="WP_181234000.1">
    <property type="nucleotide sequence ID" value="NZ_PVNL01000090.1"/>
</dbReference>
<dbReference type="Pfam" id="PF00498">
    <property type="entry name" value="FHA"/>
    <property type="match status" value="1"/>
</dbReference>
<feature type="compositionally biased region" description="Low complexity" evidence="1">
    <location>
        <begin position="117"/>
        <end position="126"/>
    </location>
</feature>
<organism evidence="4 5">
    <name type="scientific">Enhygromyxa salina</name>
    <dbReference type="NCBI Taxonomy" id="215803"/>
    <lineage>
        <taxon>Bacteria</taxon>
        <taxon>Pseudomonadati</taxon>
        <taxon>Myxococcota</taxon>
        <taxon>Polyangia</taxon>
        <taxon>Nannocystales</taxon>
        <taxon>Nannocystaceae</taxon>
        <taxon>Enhygromyxa</taxon>
    </lineage>
</organism>
<feature type="compositionally biased region" description="Basic and acidic residues" evidence="1">
    <location>
        <begin position="305"/>
        <end position="314"/>
    </location>
</feature>
<dbReference type="InterPro" id="IPR000253">
    <property type="entry name" value="FHA_dom"/>
</dbReference>
<feature type="domain" description="FHA" evidence="3">
    <location>
        <begin position="22"/>
        <end position="71"/>
    </location>
</feature>
<dbReference type="EMBL" id="PVNL01000090">
    <property type="protein sequence ID" value="PRQ05684.1"/>
    <property type="molecule type" value="Genomic_DNA"/>
</dbReference>
<feature type="region of interest" description="Disordered" evidence="1">
    <location>
        <begin position="107"/>
        <end position="179"/>
    </location>
</feature>
<sequence>MRLIIEDLEGATTVVNLGTEEVTIGRRPHNTIQLTEQNVSRSHAKLIFQDEGWLIHDLGSYNGVKVNGVPINQPTQLRESDLIQIGDYHLTLTDNVDRQTVDIERPRAANDNYGAMSSSSDLPSMSVEDLGPMRSGAGFPPMAGQHDPGHQGHPGHPGHGHPQAGYAAQGYQQPPAEQEEKKNKAGLIIGIVGALAAVIGIGIFWASTTGDKGKDDKKEVAGDAGSKDTAGKTEPAANTDAGADSGPELVPEVADDAGAAAATDAGAEDDGGELVAETGAAEPDLELEPDPEPAPKPKTNNKPKQNNDKPKPPAEPKLPPGEALTAARKASMTGDNKKAYSLAKDAYDQNQSGDALNLMGVAACKMGSASKAKAAYAKMTSKDKATLEKICGPLGIEL</sequence>
<comment type="caution">
    <text evidence="4">The sequence shown here is derived from an EMBL/GenBank/DDBJ whole genome shotgun (WGS) entry which is preliminary data.</text>
</comment>
<keyword evidence="2" id="KW-0472">Membrane</keyword>
<dbReference type="InterPro" id="IPR008984">
    <property type="entry name" value="SMAD_FHA_dom_sf"/>
</dbReference>
<dbReference type="AlphaFoldDB" id="A0A2S9YKU9"/>
<evidence type="ECO:0000256" key="1">
    <source>
        <dbReference type="SAM" id="MobiDB-lite"/>
    </source>
</evidence>
<evidence type="ECO:0000259" key="3">
    <source>
        <dbReference type="PROSITE" id="PS50006"/>
    </source>
</evidence>
<feature type="region of interest" description="Disordered" evidence="1">
    <location>
        <begin position="207"/>
        <end position="250"/>
    </location>
</feature>
<feature type="region of interest" description="Disordered" evidence="1">
    <location>
        <begin position="280"/>
        <end position="335"/>
    </location>
</feature>
<feature type="compositionally biased region" description="Low complexity" evidence="1">
    <location>
        <begin position="160"/>
        <end position="176"/>
    </location>
</feature>
<feature type="transmembrane region" description="Helical" evidence="2">
    <location>
        <begin position="185"/>
        <end position="206"/>
    </location>
</feature>
<evidence type="ECO:0000313" key="4">
    <source>
        <dbReference type="EMBL" id="PRQ05684.1"/>
    </source>
</evidence>
<dbReference type="PROSITE" id="PS50006">
    <property type="entry name" value="FHA_DOMAIN"/>
    <property type="match status" value="1"/>
</dbReference>
<accession>A0A2S9YKU9</accession>
<proteinExistence type="predicted"/>